<protein>
    <recommendedName>
        <fullName evidence="5">Secreted protein</fullName>
    </recommendedName>
</protein>
<evidence type="ECO:0000256" key="1">
    <source>
        <dbReference type="SAM" id="MobiDB-lite"/>
    </source>
</evidence>
<keyword evidence="2" id="KW-0732">Signal</keyword>
<organism evidence="3 4">
    <name type="scientific">Coniella lustricola</name>
    <dbReference type="NCBI Taxonomy" id="2025994"/>
    <lineage>
        <taxon>Eukaryota</taxon>
        <taxon>Fungi</taxon>
        <taxon>Dikarya</taxon>
        <taxon>Ascomycota</taxon>
        <taxon>Pezizomycotina</taxon>
        <taxon>Sordariomycetes</taxon>
        <taxon>Sordariomycetidae</taxon>
        <taxon>Diaporthales</taxon>
        <taxon>Schizoparmaceae</taxon>
        <taxon>Coniella</taxon>
    </lineage>
</organism>
<feature type="region of interest" description="Disordered" evidence="1">
    <location>
        <begin position="57"/>
        <end position="87"/>
    </location>
</feature>
<feature type="chain" id="PRO_5015597853" description="Secreted protein" evidence="2">
    <location>
        <begin position="17"/>
        <end position="114"/>
    </location>
</feature>
<evidence type="ECO:0000256" key="2">
    <source>
        <dbReference type="SAM" id="SignalP"/>
    </source>
</evidence>
<dbReference type="Proteomes" id="UP000241462">
    <property type="component" value="Unassembled WGS sequence"/>
</dbReference>
<feature type="signal peptide" evidence="2">
    <location>
        <begin position="1"/>
        <end position="16"/>
    </location>
</feature>
<evidence type="ECO:0000313" key="3">
    <source>
        <dbReference type="EMBL" id="PSS03578.1"/>
    </source>
</evidence>
<accession>A0A2T3AMD7</accession>
<evidence type="ECO:0000313" key="4">
    <source>
        <dbReference type="Proteomes" id="UP000241462"/>
    </source>
</evidence>
<keyword evidence="4" id="KW-1185">Reference proteome</keyword>
<gene>
    <name evidence="3" type="ORF">BD289DRAFT_154618</name>
</gene>
<dbReference type="AlphaFoldDB" id="A0A2T3AMD7"/>
<proteinExistence type="predicted"/>
<dbReference type="EMBL" id="KZ678374">
    <property type="protein sequence ID" value="PSS03578.1"/>
    <property type="molecule type" value="Genomic_DNA"/>
</dbReference>
<reference evidence="3 4" key="1">
    <citation type="journal article" date="2018" name="Mycol. Prog.">
        <title>Coniella lustricola, a new species from submerged detritus.</title>
        <authorList>
            <person name="Raudabaugh D.B."/>
            <person name="Iturriaga T."/>
            <person name="Carver A."/>
            <person name="Mondo S."/>
            <person name="Pangilinan J."/>
            <person name="Lipzen A."/>
            <person name="He G."/>
            <person name="Amirebrahimi M."/>
            <person name="Grigoriev I.V."/>
            <person name="Miller A.N."/>
        </authorList>
    </citation>
    <scope>NUCLEOTIDE SEQUENCE [LARGE SCALE GENOMIC DNA]</scope>
    <source>
        <strain evidence="3 4">B22-T-1</strain>
    </source>
</reference>
<evidence type="ECO:0008006" key="5">
    <source>
        <dbReference type="Google" id="ProtNLM"/>
    </source>
</evidence>
<dbReference type="InParanoid" id="A0A2T3AMD7"/>
<name>A0A2T3AMD7_9PEZI</name>
<sequence length="114" mass="12883">MGLAAGLAWLAAGSQAGKWSETRQFRRNTAQDGYEVLHRNRRLPEELQHSAIAVKKPHAQCNDSKRATGNHRRLRTKADSPSQICQPRQPYSLELSSLQQLRRRPTVGLIASWL</sequence>